<proteinExistence type="predicted"/>
<feature type="compositionally biased region" description="Low complexity" evidence="1">
    <location>
        <begin position="175"/>
        <end position="190"/>
    </location>
</feature>
<reference evidence="3" key="1">
    <citation type="journal article" date="2014" name="Genome Announc.">
        <title>De novo whole-genome sequence and genome annotation of Lichtheimia ramosa.</title>
        <authorList>
            <person name="Linde J."/>
            <person name="Schwartze V."/>
            <person name="Binder U."/>
            <person name="Lass-Florl C."/>
            <person name="Voigt K."/>
            <person name="Horn F."/>
        </authorList>
    </citation>
    <scope>NUCLEOTIDE SEQUENCE</scope>
    <source>
        <strain evidence="3">JMRC FSU:6197</strain>
    </source>
</reference>
<feature type="compositionally biased region" description="Polar residues" evidence="1">
    <location>
        <begin position="100"/>
        <end position="115"/>
    </location>
</feature>
<dbReference type="PROSITE" id="PS00028">
    <property type="entry name" value="ZINC_FINGER_C2H2_1"/>
    <property type="match status" value="1"/>
</dbReference>
<protein>
    <recommendedName>
        <fullName evidence="2">C2H2-type domain-containing protein</fullName>
    </recommendedName>
</protein>
<feature type="region of interest" description="Disordered" evidence="1">
    <location>
        <begin position="1"/>
        <end position="198"/>
    </location>
</feature>
<organism evidence="3">
    <name type="scientific">Lichtheimia ramosa</name>
    <dbReference type="NCBI Taxonomy" id="688394"/>
    <lineage>
        <taxon>Eukaryota</taxon>
        <taxon>Fungi</taxon>
        <taxon>Fungi incertae sedis</taxon>
        <taxon>Mucoromycota</taxon>
        <taxon>Mucoromycotina</taxon>
        <taxon>Mucoromycetes</taxon>
        <taxon>Mucorales</taxon>
        <taxon>Lichtheimiaceae</taxon>
        <taxon>Lichtheimia</taxon>
    </lineage>
</organism>
<feature type="domain" description="C2H2-type" evidence="2">
    <location>
        <begin position="233"/>
        <end position="254"/>
    </location>
</feature>
<name>A0A077WZR2_9FUNG</name>
<feature type="compositionally biased region" description="Basic and acidic residues" evidence="1">
    <location>
        <begin position="78"/>
        <end position="99"/>
    </location>
</feature>
<dbReference type="InterPro" id="IPR013087">
    <property type="entry name" value="Znf_C2H2_type"/>
</dbReference>
<evidence type="ECO:0000313" key="3">
    <source>
        <dbReference type="EMBL" id="CDS13066.1"/>
    </source>
</evidence>
<sequence length="281" mass="31180">MEQQVPSPNTVHNNGTSASPFHQLPSPAWSPNHTEPLAEEVLPMLDPISPSLPPPSSQESSLSSDSIAPCISSVGTSNKEEGPFQKEDNDQQHDTESRETTPNAPSVITVDSSICISRHEPVVDDNDDDQDYLPEDEISDDITEEEMNNHVKSPIDTDEDEESAITTTDDGHLADYNSNTSTTSQSTDMDVTSDDEEEPFALDEDEIEAIISDWFEEMLCMELDPPEDFLWWCVVCERQFVLPADVVHHTREQHGVLLPTPLPVGRPPIDMYIVSTHSTLV</sequence>
<accession>A0A077WZR2</accession>
<feature type="compositionally biased region" description="Low complexity" evidence="1">
    <location>
        <begin position="57"/>
        <end position="66"/>
    </location>
</feature>
<dbReference type="EMBL" id="LK023368">
    <property type="protein sequence ID" value="CDS13066.1"/>
    <property type="molecule type" value="Genomic_DNA"/>
</dbReference>
<evidence type="ECO:0000256" key="1">
    <source>
        <dbReference type="SAM" id="MobiDB-lite"/>
    </source>
</evidence>
<evidence type="ECO:0000259" key="2">
    <source>
        <dbReference type="PROSITE" id="PS00028"/>
    </source>
</evidence>
<dbReference type="AlphaFoldDB" id="A0A077WZR2"/>
<feature type="compositionally biased region" description="Polar residues" evidence="1">
    <location>
        <begin position="1"/>
        <end position="20"/>
    </location>
</feature>
<feature type="compositionally biased region" description="Acidic residues" evidence="1">
    <location>
        <begin position="123"/>
        <end position="146"/>
    </location>
</feature>
<gene>
    <name evidence="3" type="ORF">LRAMOSA05250</name>
</gene>
<dbReference type="OrthoDB" id="2284329at2759"/>